<dbReference type="GO" id="GO:0005886">
    <property type="term" value="C:plasma membrane"/>
    <property type="evidence" value="ECO:0007669"/>
    <property type="project" value="TreeGrafter"/>
</dbReference>
<evidence type="ECO:0000256" key="4">
    <source>
        <dbReference type="ARBA" id="ARBA00023136"/>
    </source>
</evidence>
<feature type="region of interest" description="Disordered" evidence="6">
    <location>
        <begin position="280"/>
        <end position="320"/>
    </location>
</feature>
<dbReference type="RefSeq" id="XP_018024745.1">
    <property type="nucleotide sequence ID" value="XM_018169256.2"/>
</dbReference>
<evidence type="ECO:0000313" key="10">
    <source>
        <dbReference type="Proteomes" id="UP000694843"/>
    </source>
</evidence>
<feature type="domain" description="G-protein coupled receptors family 2 profile 2" evidence="9">
    <location>
        <begin position="637"/>
        <end position="877"/>
    </location>
</feature>
<evidence type="ECO:0000313" key="11">
    <source>
        <dbReference type="RefSeq" id="XP_018024745.1"/>
    </source>
</evidence>
<dbReference type="SMART" id="SM00303">
    <property type="entry name" value="GPS"/>
    <property type="match status" value="1"/>
</dbReference>
<protein>
    <submittedName>
        <fullName evidence="11">Uncharacterized protein LOC108680438 isoform X1</fullName>
    </submittedName>
    <submittedName>
        <fullName evidence="12">Uncharacterized protein LOC108680438 isoform X2</fullName>
    </submittedName>
</protein>
<feature type="transmembrane region" description="Helical" evidence="7">
    <location>
        <begin position="642"/>
        <end position="662"/>
    </location>
</feature>
<sequence>MTDTDGINTTYVATDAPFGFGYAVLIESVKKQCLKQNNFTSQSGTACMADPNLCPNGLSFSIWEKHTFSEDEFLRYDRLKDSDIKYVLSTGGDREGHPGIAFFHHGIFQHAIVSTGDKYWEVKVPGLMYNATWANIGIRWSPNVTMNPNDVPIKGGLELFITTKRENPLETPQKRVGQSFFPLPSTKSKQAGLNPPELMLGCHKTSDNATYRYFGDGEYDELASWRKPLPENETSYFLGGYMDDFANADIKDTLRILNGADMSNPDQLAIAMKAADQMSQVHAKPTSAPETTAAQSTNLASSSPTPAGPNRVDALTEEESMDRREQLLDLANKVYNVSNLPASLTFETANSLLNLKLASNLMSRESAGDWEKIQMNGSGGAAILMWNVISFSKEVFCRIRYDNNTKPFTKAQATENIIFYGQKMLYADLKSKGRYVQLPDYGDPQLRDAKTNWNIVYDAARFSTKVLNDNNCNKRPVCLVTMVFNTYDDIGPTPINFANIPRSSTHEMGSRLVYGSMSADIARDARWNVNTSAPLCYVDPFSMSDDPFYVKLENNDDVPSLRQLNFHSEEVVTQIETRRCAFWNANLSDFGAWDTDGCNVVEDTAFYTRCSCDKFGPMIVLAEQVDPAVVPPQQDWLKIVKLIFYAISAVLLILYSVVVVYSPDLKEQFHLMGVNLSISVLLGSIAMIVSDFDGIRNDRHLCTTISTLTHFFYVAAGAWVACLGYASFKAITSGEVGGKLNSYSCISWGLSLVSVGVPYAFFVRDLGTDPRCFVTWENYGKAAFFIPQMAYVVIAFFCGFVVLCNLSTPALRKENLIDDYGSFCRGAAFIMLYFAITWTFGLLAYMRFDLTIDFFPVFQILNSLTGIIIFICIGVGSYRYRTVLVGQAKTRREKIKNLAGIKKTKLEDDMPAKPQPRTQFKPATTLPDRPLTTSSLRPPAPRGNVAGRPGSRPVTPS</sequence>
<evidence type="ECO:0000256" key="3">
    <source>
        <dbReference type="ARBA" id="ARBA00022989"/>
    </source>
</evidence>
<dbReference type="InterPro" id="IPR017981">
    <property type="entry name" value="GPCR_2-like_7TM"/>
</dbReference>
<dbReference type="PROSITE" id="PS50261">
    <property type="entry name" value="G_PROTEIN_RECEP_F2_4"/>
    <property type="match status" value="1"/>
</dbReference>
<dbReference type="Pfam" id="PF01825">
    <property type="entry name" value="GPS"/>
    <property type="match status" value="1"/>
</dbReference>
<dbReference type="InterPro" id="IPR046338">
    <property type="entry name" value="GAIN_dom_sf"/>
</dbReference>
<keyword evidence="3 7" id="KW-1133">Transmembrane helix</keyword>
<feature type="transmembrane region" description="Helical" evidence="7">
    <location>
        <begin position="740"/>
        <end position="762"/>
    </location>
</feature>
<comment type="subcellular location">
    <subcellularLocation>
        <location evidence="1">Membrane</location>
        <topology evidence="1">Multi-pass membrane protein</topology>
    </subcellularLocation>
</comment>
<dbReference type="InterPro" id="IPR057244">
    <property type="entry name" value="GAIN_B"/>
</dbReference>
<dbReference type="GO" id="GO:0007166">
    <property type="term" value="P:cell surface receptor signaling pathway"/>
    <property type="evidence" value="ECO:0007669"/>
    <property type="project" value="InterPro"/>
</dbReference>
<evidence type="ECO:0000256" key="6">
    <source>
        <dbReference type="SAM" id="MobiDB-lite"/>
    </source>
</evidence>
<dbReference type="GeneID" id="108680438"/>
<evidence type="ECO:0000259" key="8">
    <source>
        <dbReference type="PROSITE" id="PS50221"/>
    </source>
</evidence>
<dbReference type="PANTHER" id="PTHR12011">
    <property type="entry name" value="ADHESION G-PROTEIN COUPLED RECEPTOR"/>
    <property type="match status" value="1"/>
</dbReference>
<name>A0A8B7PGQ3_HYAAZ</name>
<dbReference type="InterPro" id="IPR000832">
    <property type="entry name" value="GPCR_2_secretin-like"/>
</dbReference>
<dbReference type="AlphaFoldDB" id="A0A8B7PGQ3"/>
<evidence type="ECO:0000259" key="9">
    <source>
        <dbReference type="PROSITE" id="PS50261"/>
    </source>
</evidence>
<feature type="transmembrane region" description="Helical" evidence="7">
    <location>
        <begin position="669"/>
        <end position="690"/>
    </location>
</feature>
<dbReference type="CDD" id="cd13952">
    <property type="entry name" value="7tm_classB"/>
    <property type="match status" value="1"/>
</dbReference>
<dbReference type="Gene3D" id="1.20.1070.10">
    <property type="entry name" value="Rhodopsin 7-helix transmembrane proteins"/>
    <property type="match status" value="1"/>
</dbReference>
<dbReference type="KEGG" id="hazt:108680438"/>
<feature type="transmembrane region" description="Helical" evidence="7">
    <location>
        <begin position="827"/>
        <end position="848"/>
    </location>
</feature>
<feature type="transmembrane region" description="Helical" evidence="7">
    <location>
        <begin position="710"/>
        <end position="728"/>
    </location>
</feature>
<feature type="compositionally biased region" description="Polar residues" evidence="6">
    <location>
        <begin position="288"/>
        <end position="305"/>
    </location>
</feature>
<reference evidence="11 12" key="1">
    <citation type="submission" date="2025-04" db="UniProtKB">
        <authorList>
            <consortium name="RefSeq"/>
        </authorList>
    </citation>
    <scope>IDENTIFICATION</scope>
    <source>
        <tissue evidence="11 12">Whole organism</tissue>
    </source>
</reference>
<proteinExistence type="predicted"/>
<feature type="domain" description="GAIN-B" evidence="8">
    <location>
        <begin position="491"/>
        <end position="628"/>
    </location>
</feature>
<feature type="transmembrane region" description="Helical" evidence="7">
    <location>
        <begin position="860"/>
        <end position="880"/>
    </location>
</feature>
<dbReference type="InterPro" id="IPR000203">
    <property type="entry name" value="GPS"/>
</dbReference>
<dbReference type="Gene3D" id="2.60.220.50">
    <property type="match status" value="1"/>
</dbReference>
<evidence type="ECO:0000256" key="5">
    <source>
        <dbReference type="ARBA" id="ARBA00023157"/>
    </source>
</evidence>
<feature type="transmembrane region" description="Helical" evidence="7">
    <location>
        <begin position="782"/>
        <end position="806"/>
    </location>
</feature>
<accession>A0A8B7PGQ3</accession>
<dbReference type="RefSeq" id="XP_018024747.1">
    <property type="nucleotide sequence ID" value="XM_018169258.2"/>
</dbReference>
<dbReference type="Pfam" id="PF00002">
    <property type="entry name" value="7tm_2"/>
    <property type="match status" value="1"/>
</dbReference>
<evidence type="ECO:0000256" key="1">
    <source>
        <dbReference type="ARBA" id="ARBA00004141"/>
    </source>
</evidence>
<evidence type="ECO:0000256" key="7">
    <source>
        <dbReference type="SAM" id="Phobius"/>
    </source>
</evidence>
<evidence type="ECO:0000256" key="2">
    <source>
        <dbReference type="ARBA" id="ARBA00022692"/>
    </source>
</evidence>
<evidence type="ECO:0000313" key="12">
    <source>
        <dbReference type="RefSeq" id="XP_018024747.1"/>
    </source>
</evidence>
<keyword evidence="2 7" id="KW-0812">Transmembrane</keyword>
<dbReference type="GO" id="GO:0004930">
    <property type="term" value="F:G protein-coupled receptor activity"/>
    <property type="evidence" value="ECO:0007669"/>
    <property type="project" value="InterPro"/>
</dbReference>
<dbReference type="OMA" id="DKLCNPP"/>
<dbReference type="PANTHER" id="PTHR12011:SF347">
    <property type="entry name" value="FI21270P1-RELATED"/>
    <property type="match status" value="1"/>
</dbReference>
<keyword evidence="5" id="KW-1015">Disulfide bond</keyword>
<dbReference type="PROSITE" id="PS50221">
    <property type="entry name" value="GAIN_B"/>
    <property type="match status" value="1"/>
</dbReference>
<dbReference type="Proteomes" id="UP000694843">
    <property type="component" value="Unplaced"/>
</dbReference>
<keyword evidence="4 7" id="KW-0472">Membrane</keyword>
<dbReference type="OrthoDB" id="1100386at2759"/>
<gene>
    <name evidence="11 12" type="primary">LOC108680438</name>
</gene>
<organism evidence="10 12">
    <name type="scientific">Hyalella azteca</name>
    <name type="common">Amphipod</name>
    <dbReference type="NCBI Taxonomy" id="294128"/>
    <lineage>
        <taxon>Eukaryota</taxon>
        <taxon>Metazoa</taxon>
        <taxon>Ecdysozoa</taxon>
        <taxon>Arthropoda</taxon>
        <taxon>Crustacea</taxon>
        <taxon>Multicrustacea</taxon>
        <taxon>Malacostraca</taxon>
        <taxon>Eumalacostraca</taxon>
        <taxon>Peracarida</taxon>
        <taxon>Amphipoda</taxon>
        <taxon>Senticaudata</taxon>
        <taxon>Talitrida</taxon>
        <taxon>Talitroidea</taxon>
        <taxon>Hyalellidae</taxon>
        <taxon>Hyalella</taxon>
    </lineage>
</organism>
<feature type="region of interest" description="Disordered" evidence="6">
    <location>
        <begin position="906"/>
        <end position="957"/>
    </location>
</feature>
<keyword evidence="10" id="KW-1185">Reference proteome</keyword>